<evidence type="ECO:0000259" key="1">
    <source>
        <dbReference type="PROSITE" id="PS50097"/>
    </source>
</evidence>
<dbReference type="Proteomes" id="UP001362999">
    <property type="component" value="Unassembled WGS sequence"/>
</dbReference>
<dbReference type="Gene3D" id="3.30.710.10">
    <property type="entry name" value="Potassium Channel Kv1.1, Chain A"/>
    <property type="match status" value="1"/>
</dbReference>
<gene>
    <name evidence="2" type="ORF">R3P38DRAFT_3254345</name>
</gene>
<dbReference type="InterPro" id="IPR000210">
    <property type="entry name" value="BTB/POZ_dom"/>
</dbReference>
<proteinExistence type="predicted"/>
<dbReference type="EMBL" id="JAWWNJ010000006">
    <property type="protein sequence ID" value="KAK7053850.1"/>
    <property type="molecule type" value="Genomic_DNA"/>
</dbReference>
<dbReference type="SUPFAM" id="SSF54695">
    <property type="entry name" value="POZ domain"/>
    <property type="match status" value="1"/>
</dbReference>
<evidence type="ECO:0000313" key="3">
    <source>
        <dbReference type="Proteomes" id="UP001362999"/>
    </source>
</evidence>
<feature type="domain" description="BTB" evidence="1">
    <location>
        <begin position="25"/>
        <end position="91"/>
    </location>
</feature>
<dbReference type="InterPro" id="IPR011333">
    <property type="entry name" value="SKP1/BTB/POZ_sf"/>
</dbReference>
<comment type="caution">
    <text evidence="2">The sequence shown here is derived from an EMBL/GenBank/DDBJ whole genome shotgun (WGS) entry which is preliminary data.</text>
</comment>
<evidence type="ECO:0000313" key="2">
    <source>
        <dbReference type="EMBL" id="KAK7053850.1"/>
    </source>
</evidence>
<reference evidence="2 3" key="1">
    <citation type="journal article" date="2024" name="J Genomics">
        <title>Draft genome sequencing and assembly of Favolaschia claudopus CIRM-BRFM 2984 isolated from oak limbs.</title>
        <authorList>
            <person name="Navarro D."/>
            <person name="Drula E."/>
            <person name="Chaduli D."/>
            <person name="Cazenave R."/>
            <person name="Ahrendt S."/>
            <person name="Wang J."/>
            <person name="Lipzen A."/>
            <person name="Daum C."/>
            <person name="Barry K."/>
            <person name="Grigoriev I.V."/>
            <person name="Favel A."/>
            <person name="Rosso M.N."/>
            <person name="Martin F."/>
        </authorList>
    </citation>
    <scope>NUCLEOTIDE SEQUENCE [LARGE SCALE GENOMIC DNA]</scope>
    <source>
        <strain evidence="2 3">CIRM-BRFM 2984</strain>
    </source>
</reference>
<keyword evidence="3" id="KW-1185">Reference proteome</keyword>
<organism evidence="2 3">
    <name type="scientific">Favolaschia claudopus</name>
    <dbReference type="NCBI Taxonomy" id="2862362"/>
    <lineage>
        <taxon>Eukaryota</taxon>
        <taxon>Fungi</taxon>
        <taxon>Dikarya</taxon>
        <taxon>Basidiomycota</taxon>
        <taxon>Agaricomycotina</taxon>
        <taxon>Agaricomycetes</taxon>
        <taxon>Agaricomycetidae</taxon>
        <taxon>Agaricales</taxon>
        <taxon>Marasmiineae</taxon>
        <taxon>Mycenaceae</taxon>
        <taxon>Favolaschia</taxon>
    </lineage>
</organism>
<name>A0AAW0DRJ2_9AGAR</name>
<dbReference type="CDD" id="cd18186">
    <property type="entry name" value="BTB_POZ_ZBTB_KLHL-like"/>
    <property type="match status" value="1"/>
</dbReference>
<dbReference type="PROSITE" id="PS50097">
    <property type="entry name" value="BTB"/>
    <property type="match status" value="1"/>
</dbReference>
<sequence>MAAQTPPTRDASDPFGPLSNLENPPDIILRSSDTEPVDFHTHRSILAFASPFFRDMFTFPSNGQDLVKDGKPIVPVFEESATLEKLLILCYPRFSGTGFNNLDGVVKAYNAVDKFLIPDGQTFLEQIMASPKFLEKEPHRVFAIACVLHLEELAKAAAMETLKLPRFVSALSIPEFDLITARHLRQLEVFHATCSQSAIARAERYAHMQPVGEQEGHFVWWTSQNHAPGCGYTYDDTVGEYVFPARWFSDHIAAAKNAANNIPAVESVLKAVNEVSYANLETLLKCPECRRDAKGSLSMMEREMEYDLRMDYRRVRSRLAIGIRFLTILSVNRYWLGLHFHNNEYFANFDF</sequence>
<accession>A0AAW0DRJ2</accession>
<protein>
    <recommendedName>
        <fullName evidence="1">BTB domain-containing protein</fullName>
    </recommendedName>
</protein>
<dbReference type="AlphaFoldDB" id="A0AAW0DRJ2"/>
<dbReference type="Pfam" id="PF00651">
    <property type="entry name" value="BTB"/>
    <property type="match status" value="1"/>
</dbReference>